<sequence>MILRLKVGIHCTLESNITQYYRTILLGDQYYWSQYIGYTIILRLDIIGYPEYCTISSVMIGIGTCLHRHDSREQLFGQRPLQKKLSKQLKQLKANEIDKKTEEIEALKDNAKTFQGVKNPNTAKPTALIIKKEDATIAQPDEAAEIVVKYFKSLFYKTSTTTNADEQQQQQQEQQQQAKPLIKPIGHKEVKDAVKKLRNNRATGHDGMPGELLIHILGIDMSRAFDTIDKARNKLMAPLKEIIDDDIWRMVQALLDNTILQAKIKNATSAPFTTNTSAP</sequence>
<accession>A0A8S2DDF5</accession>
<reference evidence="2" key="1">
    <citation type="submission" date="2021-02" db="EMBL/GenBank/DDBJ databases">
        <authorList>
            <person name="Nowell W R."/>
        </authorList>
    </citation>
    <scope>NUCLEOTIDE SEQUENCE</scope>
</reference>
<gene>
    <name evidence="2" type="ORF">OVA965_LOCUS10201</name>
    <name evidence="3" type="ORF">TMI583_LOCUS10193</name>
</gene>
<feature type="coiled-coil region" evidence="1">
    <location>
        <begin position="90"/>
        <end position="117"/>
    </location>
</feature>
<evidence type="ECO:0000313" key="3">
    <source>
        <dbReference type="EMBL" id="CAF3691374.1"/>
    </source>
</evidence>
<name>A0A8S2DDF5_9BILA</name>
<dbReference type="AlphaFoldDB" id="A0A8S2DDF5"/>
<protein>
    <submittedName>
        <fullName evidence="2">Uncharacterized protein</fullName>
    </submittedName>
</protein>
<evidence type="ECO:0000256" key="1">
    <source>
        <dbReference type="SAM" id="Coils"/>
    </source>
</evidence>
<dbReference type="EMBL" id="CAJOBA010003741">
    <property type="protein sequence ID" value="CAF3691374.1"/>
    <property type="molecule type" value="Genomic_DNA"/>
</dbReference>
<organism evidence="2 4">
    <name type="scientific">Didymodactylos carnosus</name>
    <dbReference type="NCBI Taxonomy" id="1234261"/>
    <lineage>
        <taxon>Eukaryota</taxon>
        <taxon>Metazoa</taxon>
        <taxon>Spiralia</taxon>
        <taxon>Gnathifera</taxon>
        <taxon>Rotifera</taxon>
        <taxon>Eurotatoria</taxon>
        <taxon>Bdelloidea</taxon>
        <taxon>Philodinida</taxon>
        <taxon>Philodinidae</taxon>
        <taxon>Didymodactylos</taxon>
    </lineage>
</organism>
<comment type="caution">
    <text evidence="2">The sequence shown here is derived from an EMBL/GenBank/DDBJ whole genome shotgun (WGS) entry which is preliminary data.</text>
</comment>
<evidence type="ECO:0000313" key="2">
    <source>
        <dbReference type="EMBL" id="CAF0912601.1"/>
    </source>
</evidence>
<dbReference type="Proteomes" id="UP000682733">
    <property type="component" value="Unassembled WGS sequence"/>
</dbReference>
<dbReference type="EMBL" id="CAJNOK010003742">
    <property type="protein sequence ID" value="CAF0912601.1"/>
    <property type="molecule type" value="Genomic_DNA"/>
</dbReference>
<proteinExistence type="predicted"/>
<dbReference type="Proteomes" id="UP000677228">
    <property type="component" value="Unassembled WGS sequence"/>
</dbReference>
<evidence type="ECO:0000313" key="4">
    <source>
        <dbReference type="Proteomes" id="UP000677228"/>
    </source>
</evidence>
<keyword evidence="1" id="KW-0175">Coiled coil</keyword>